<organism evidence="4 5">
    <name type="scientific">Nicrophorus vespilloides</name>
    <name type="common">Boreal carrion beetle</name>
    <dbReference type="NCBI Taxonomy" id="110193"/>
    <lineage>
        <taxon>Eukaryota</taxon>
        <taxon>Metazoa</taxon>
        <taxon>Ecdysozoa</taxon>
        <taxon>Arthropoda</taxon>
        <taxon>Hexapoda</taxon>
        <taxon>Insecta</taxon>
        <taxon>Pterygota</taxon>
        <taxon>Neoptera</taxon>
        <taxon>Endopterygota</taxon>
        <taxon>Coleoptera</taxon>
        <taxon>Polyphaga</taxon>
        <taxon>Staphyliniformia</taxon>
        <taxon>Silphidae</taxon>
        <taxon>Nicrophorinae</taxon>
        <taxon>Nicrophorus</taxon>
    </lineage>
</organism>
<evidence type="ECO:0000313" key="5">
    <source>
        <dbReference type="RefSeq" id="XP_017767936.1"/>
    </source>
</evidence>
<dbReference type="Proteomes" id="UP000695000">
    <property type="component" value="Unplaced"/>
</dbReference>
<dbReference type="InterPro" id="IPR000618">
    <property type="entry name" value="Insect_cuticle"/>
</dbReference>
<dbReference type="RefSeq" id="XP_017767936.1">
    <property type="nucleotide sequence ID" value="XM_017912447.1"/>
</dbReference>
<feature type="region of interest" description="Disordered" evidence="2">
    <location>
        <begin position="94"/>
        <end position="175"/>
    </location>
</feature>
<feature type="compositionally biased region" description="Low complexity" evidence="2">
    <location>
        <begin position="162"/>
        <end position="175"/>
    </location>
</feature>
<feature type="compositionally biased region" description="Low complexity" evidence="2">
    <location>
        <begin position="94"/>
        <end position="148"/>
    </location>
</feature>
<name>A0ABM1M036_NICVS</name>
<evidence type="ECO:0000256" key="1">
    <source>
        <dbReference type="PROSITE-ProRule" id="PRU00497"/>
    </source>
</evidence>
<evidence type="ECO:0000256" key="2">
    <source>
        <dbReference type="SAM" id="MobiDB-lite"/>
    </source>
</evidence>
<reference evidence="5" key="1">
    <citation type="submission" date="2025-08" db="UniProtKB">
        <authorList>
            <consortium name="RefSeq"/>
        </authorList>
    </citation>
    <scope>IDENTIFICATION</scope>
    <source>
        <tissue evidence="5">Whole Larva</tissue>
    </source>
</reference>
<gene>
    <name evidence="5" type="primary">LOC108556366</name>
</gene>
<sequence length="175" mass="20078">MIVAEILSILSVALCVQALVNPTILQDSRDLPKLDGTFGFLYRTEDGIAHAAKADPGGIVHGRFTYTDPTGLKVNYNYNAGSSVTPKYNYNAPIQQQQQQQQQPQQYQQNQDYDQDQDYQQPEQPIYQQPQQQRAPVYQRPQQQQAPNYEERRTKPPGLRSNNNNYDNNVNNYNV</sequence>
<dbReference type="PROSITE" id="PS51155">
    <property type="entry name" value="CHIT_BIND_RR_2"/>
    <property type="match status" value="1"/>
</dbReference>
<evidence type="ECO:0000313" key="4">
    <source>
        <dbReference type="Proteomes" id="UP000695000"/>
    </source>
</evidence>
<feature type="signal peptide" evidence="3">
    <location>
        <begin position="1"/>
        <end position="18"/>
    </location>
</feature>
<keyword evidence="4" id="KW-1185">Reference proteome</keyword>
<feature type="chain" id="PRO_5045036225" evidence="3">
    <location>
        <begin position="19"/>
        <end position="175"/>
    </location>
</feature>
<keyword evidence="1" id="KW-0193">Cuticle</keyword>
<keyword evidence="3" id="KW-0732">Signal</keyword>
<dbReference type="Pfam" id="PF00379">
    <property type="entry name" value="Chitin_bind_4"/>
    <property type="match status" value="1"/>
</dbReference>
<accession>A0ABM1M036</accession>
<protein>
    <submittedName>
        <fullName evidence="5">Uncharacterized protein</fullName>
    </submittedName>
</protein>
<dbReference type="GeneID" id="108556366"/>
<evidence type="ECO:0000256" key="3">
    <source>
        <dbReference type="SAM" id="SignalP"/>
    </source>
</evidence>
<proteinExistence type="predicted"/>